<feature type="compositionally biased region" description="Low complexity" evidence="3">
    <location>
        <begin position="1002"/>
        <end position="1011"/>
    </location>
</feature>
<protein>
    <recommendedName>
        <fullName evidence="5">CDT1 Geminin-binding domain-containing protein</fullName>
    </recommendedName>
</protein>
<dbReference type="GO" id="GO:0003677">
    <property type="term" value="F:DNA binding"/>
    <property type="evidence" value="ECO:0007669"/>
    <property type="project" value="InterPro"/>
</dbReference>
<reference evidence="6 7" key="1">
    <citation type="journal article" date="2019" name="Philos. Trans. R. Soc. Lond., B, Biol. Sci.">
        <title>Ant behaviour and brain gene expression of defending hosts depend on the ecological success of the intruding social parasite.</title>
        <authorList>
            <person name="Kaur R."/>
            <person name="Stoldt M."/>
            <person name="Jongepier E."/>
            <person name="Feldmeyer B."/>
            <person name="Menzel F."/>
            <person name="Bornberg-Bauer E."/>
            <person name="Foitzik S."/>
        </authorList>
    </citation>
    <scope>NUCLEOTIDE SEQUENCE [LARGE SCALE GENOMIC DNA]</scope>
    <source>
        <tissue evidence="6">Whole body</tissue>
    </source>
</reference>
<dbReference type="CDD" id="cd08674">
    <property type="entry name" value="Cdt1_m"/>
    <property type="match status" value="1"/>
</dbReference>
<dbReference type="InterPro" id="IPR012419">
    <property type="entry name" value="Cas1_AcylTrans_dom"/>
</dbReference>
<dbReference type="GO" id="GO:0071163">
    <property type="term" value="P:DNA replication preinitiation complex assembly"/>
    <property type="evidence" value="ECO:0007669"/>
    <property type="project" value="InterPro"/>
</dbReference>
<feature type="transmembrane region" description="Helical" evidence="4">
    <location>
        <begin position="304"/>
        <end position="325"/>
    </location>
</feature>
<dbReference type="GO" id="GO:0005634">
    <property type="term" value="C:nucleus"/>
    <property type="evidence" value="ECO:0007669"/>
    <property type="project" value="TreeGrafter"/>
</dbReference>
<keyword evidence="2" id="KW-0131">Cell cycle</keyword>
<keyword evidence="4" id="KW-0812">Transmembrane</keyword>
<feature type="region of interest" description="Disordered" evidence="3">
    <location>
        <begin position="930"/>
        <end position="1041"/>
    </location>
</feature>
<dbReference type="InterPro" id="IPR045173">
    <property type="entry name" value="Cdt1"/>
</dbReference>
<dbReference type="SMART" id="SM01075">
    <property type="entry name" value="CDT1"/>
    <property type="match status" value="1"/>
</dbReference>
<feature type="compositionally biased region" description="Polar residues" evidence="3">
    <location>
        <begin position="1027"/>
        <end position="1039"/>
    </location>
</feature>
<dbReference type="GO" id="GO:0000278">
    <property type="term" value="P:mitotic cell cycle"/>
    <property type="evidence" value="ECO:0007669"/>
    <property type="project" value="TreeGrafter"/>
</dbReference>
<dbReference type="PANTHER" id="PTHR28637">
    <property type="entry name" value="DNA REPLICATION FACTOR CDT1"/>
    <property type="match status" value="1"/>
</dbReference>
<dbReference type="GO" id="GO:0000076">
    <property type="term" value="P:DNA replication checkpoint signaling"/>
    <property type="evidence" value="ECO:0007669"/>
    <property type="project" value="TreeGrafter"/>
</dbReference>
<dbReference type="Pfam" id="PF08839">
    <property type="entry name" value="CDT1"/>
    <property type="match status" value="1"/>
</dbReference>
<feature type="transmembrane region" description="Helical" evidence="4">
    <location>
        <begin position="398"/>
        <end position="419"/>
    </location>
</feature>
<feature type="transmembrane region" description="Helical" evidence="4">
    <location>
        <begin position="635"/>
        <end position="656"/>
    </location>
</feature>
<feature type="transmembrane region" description="Helical" evidence="4">
    <location>
        <begin position="765"/>
        <end position="782"/>
    </location>
</feature>
<feature type="transmembrane region" description="Helical" evidence="4">
    <location>
        <begin position="558"/>
        <end position="579"/>
    </location>
</feature>
<dbReference type="GO" id="GO:0070182">
    <property type="term" value="F:DNA polymerase binding"/>
    <property type="evidence" value="ECO:0007669"/>
    <property type="project" value="TreeGrafter"/>
</dbReference>
<dbReference type="InterPro" id="IPR032054">
    <property type="entry name" value="Cdt1_C"/>
</dbReference>
<evidence type="ECO:0000259" key="5">
    <source>
        <dbReference type="SMART" id="SM01075"/>
    </source>
</evidence>
<dbReference type="InterPro" id="IPR036390">
    <property type="entry name" value="WH_DNA-bd_sf"/>
</dbReference>
<accession>A0A4S2KQZ5</accession>
<feature type="domain" description="CDT1 Geminin-binding" evidence="5">
    <location>
        <begin position="1177"/>
        <end position="1354"/>
    </location>
</feature>
<feature type="compositionally biased region" description="Basic and acidic residues" evidence="3">
    <location>
        <begin position="1014"/>
        <end position="1025"/>
    </location>
</feature>
<dbReference type="InterPro" id="IPR038090">
    <property type="entry name" value="Cdt1_C_WH_dom_sf"/>
</dbReference>
<dbReference type="EMBL" id="QBLH01001341">
    <property type="protein sequence ID" value="TGZ52281.1"/>
    <property type="molecule type" value="Genomic_DNA"/>
</dbReference>
<dbReference type="Proteomes" id="UP000310200">
    <property type="component" value="Unassembled WGS sequence"/>
</dbReference>
<feature type="transmembrane region" description="Helical" evidence="4">
    <location>
        <begin position="611"/>
        <end position="629"/>
    </location>
</feature>
<dbReference type="CDD" id="cd08767">
    <property type="entry name" value="Cdt1_c"/>
    <property type="match status" value="1"/>
</dbReference>
<dbReference type="SUPFAM" id="SSF46785">
    <property type="entry name" value="Winged helix' DNA-binding domain"/>
    <property type="match status" value="1"/>
</dbReference>
<proteinExistence type="inferred from homology"/>
<evidence type="ECO:0000256" key="1">
    <source>
        <dbReference type="ARBA" id="ARBA00008356"/>
    </source>
</evidence>
<dbReference type="PANTHER" id="PTHR28637:SF1">
    <property type="entry name" value="DNA REPLICATION FACTOR CDT1"/>
    <property type="match status" value="1"/>
</dbReference>
<dbReference type="Gene3D" id="1.10.10.1420">
    <property type="entry name" value="DNA replication factor Cdt1, C-terminal WH domain"/>
    <property type="match status" value="1"/>
</dbReference>
<keyword evidence="4" id="KW-0472">Membrane</keyword>
<evidence type="ECO:0000313" key="7">
    <source>
        <dbReference type="Proteomes" id="UP000310200"/>
    </source>
</evidence>
<feature type="transmembrane region" description="Helical" evidence="4">
    <location>
        <begin position="463"/>
        <end position="484"/>
    </location>
</feature>
<comment type="similarity">
    <text evidence="1">Belongs to the Cdt1 family.</text>
</comment>
<dbReference type="InterPro" id="IPR014939">
    <property type="entry name" value="CDT1_Gemini-bd-like"/>
</dbReference>
<dbReference type="Pfam" id="PF16679">
    <property type="entry name" value="CDT1_C"/>
    <property type="match status" value="1"/>
</dbReference>
<feature type="transmembrane region" description="Helical" evidence="4">
    <location>
        <begin position="518"/>
        <end position="538"/>
    </location>
</feature>
<organism evidence="6 7">
    <name type="scientific">Temnothorax longispinosus</name>
    <dbReference type="NCBI Taxonomy" id="300112"/>
    <lineage>
        <taxon>Eukaryota</taxon>
        <taxon>Metazoa</taxon>
        <taxon>Ecdysozoa</taxon>
        <taxon>Arthropoda</taxon>
        <taxon>Hexapoda</taxon>
        <taxon>Insecta</taxon>
        <taxon>Pterygota</taxon>
        <taxon>Neoptera</taxon>
        <taxon>Endopterygota</taxon>
        <taxon>Hymenoptera</taxon>
        <taxon>Apocrita</taxon>
        <taxon>Aculeata</taxon>
        <taxon>Formicoidea</taxon>
        <taxon>Formicidae</taxon>
        <taxon>Myrmicinae</taxon>
        <taxon>Temnothorax</taxon>
    </lineage>
</organism>
<feature type="transmembrane region" description="Helical" evidence="4">
    <location>
        <begin position="490"/>
        <end position="511"/>
    </location>
</feature>
<keyword evidence="7" id="KW-1185">Reference proteome</keyword>
<sequence length="1568" mass="178301">MVLITITSAKKLATVLVICFIIYHGVIHLIYGSDSCKWLLTEGRYKGDKEWQPYGCMMHHYTQTDSRRCMRYLAFMGHHNHFVFAGDARIRQLYKSFVSQFMIDGKASDLTELPENSDLGFNDGQLKLNVQFLWRPRLDNSMIADLRGWMKTDAPSVIVTGSAAAAILANNNSDTQLYSEYNTGLIRLVQPIDFLAKKGSQFLWLLQDPVLKERLPVQLLSLDNKQINLCNKAAEKILSHSEARIWQSSKLVGMGVLEQSPDGYLASPLSLRHKVQILLNTYCNDHMNFDDGSCCSYPESATTLQLLSLSALALFLTIGGGVWLYRKLCKYRSEVSYSHVTTEEVQDMEEASTSEVIQVKQPEIQDFYTLVTSLALFSIILAYFYLCDRTNFFMKENKYYSEFSFWLPLGYILALGLFFTEDRERGPRVLNREQTDEWRGLMQAVVLIYHVTGAKNVLPIYMYLRLINSAYLFLSGYGHFYYFWQTGDVSLVRFARVMFRLNLLTVSLCLCMNRPYQFYHFVPLVSFWFLVIYFLAWLPPRIYSGSLAEYGPRALLYFALKLLGLVSIITILYMSEVFFEKVFVTRPWKALFVTTDDDIREWWSRWRVDRYSVVWGLTFGAALVALQRIDHIPGTALSSVLALVSLIAYTTFTILCHSVSECEEIHSYVAFIPIIGYIALRNASLALRGKHSALLAGLGRISLETLVAQGHIWLAADSHGVLVLLPRFPVLNLLVTSFIFICASHEIHRLTRVLAPYAVPNDWKLVARNLLLFIAVLVPIGIHDGITIPNSIKIELKCCSTTSPMPERETDIPIFVYNKFLGENKRSLRAMSQPSVTAYFNTRKRQACDELRGKSKILLLERDNQVQTVIDNSERAALSFSNEASTVSTSTGSSPKIVWKDAKDAVANSKEAVQANKAVRNIQFDSSKAIPEKTCTNRPKARAVRSRSRSRTVLSTPSTYGSQPDIRDSFLKVGSDPETKKVPFEKKGTLSPKKKPQTPKKASALSALISSRDNTTKEDDCDKEQPASGSLTPPSSKKLSTMERLARSENLSLTDIKNRINKSSRLTELKAITRRFANYDRALEQLQKQDAIKKPQMQKFEKVELEIPVSPQKAYKSPTKGLLTPTKNRDLLKTVSPQRRILFEPKETTPSLGNSSPVKAYQKYLSLAESEIPGLALPYTYRFLAEIFRCVDTVSAMLFNRKELITFNKLKPAVQELLRRNFTQEHLAQIKTIYPDAYTYHQEKHRNFGSVSKQEKYELVLTPVVETINGRNTPDADDILKTASENSMSPTILLERRKKFYNTLLERVKDEHEKFLLSLKTPRLMNIPREKIVRWHPEFDVESCKKIEQAVLPQPPYVEKQTARDVLDKAKSLFNCGTRMEKALQRLVEANLTSRSTQDSTTQTTEDGVPKVNIAIVDTPPSTPSVQTDHLSTLFKGIPKALLEKVRAKQAAKALEAMTRTPNADKEAALYSRLPELAKLVRNIFVAEKKGVLPMEMVIQKLDNSFRTKLTLYEMEEHIRKLCKLLPTWASIHNVRKVDYLKLDKNVELAKVIKQLEILANDKVKTAS</sequence>
<feature type="transmembrane region" description="Helical" evidence="4">
    <location>
        <begin position="367"/>
        <end position="386"/>
    </location>
</feature>
<feature type="compositionally biased region" description="Basic residues" evidence="3">
    <location>
        <begin position="939"/>
        <end position="950"/>
    </location>
</feature>
<dbReference type="GO" id="GO:0030174">
    <property type="term" value="P:regulation of DNA-templated DNA replication initiation"/>
    <property type="evidence" value="ECO:0007669"/>
    <property type="project" value="InterPro"/>
</dbReference>
<feature type="transmembrane region" description="Helical" evidence="4">
    <location>
        <begin position="668"/>
        <end position="687"/>
    </location>
</feature>
<evidence type="ECO:0000313" key="6">
    <source>
        <dbReference type="EMBL" id="TGZ52281.1"/>
    </source>
</evidence>
<comment type="caution">
    <text evidence="6">The sequence shown here is derived from an EMBL/GenBank/DDBJ whole genome shotgun (WGS) entry which is preliminary data.</text>
</comment>
<feature type="transmembrane region" description="Helical" evidence="4">
    <location>
        <begin position="724"/>
        <end position="744"/>
    </location>
</feature>
<feature type="transmembrane region" description="Helical" evidence="4">
    <location>
        <begin position="12"/>
        <end position="31"/>
    </location>
</feature>
<name>A0A4S2KQZ5_9HYME</name>
<gene>
    <name evidence="6" type="ORF">DBV15_09552</name>
</gene>
<feature type="compositionally biased region" description="Basic and acidic residues" evidence="3">
    <location>
        <begin position="965"/>
        <end position="988"/>
    </location>
</feature>
<keyword evidence="4" id="KW-1133">Transmembrane helix</keyword>
<dbReference type="Pfam" id="PF07779">
    <property type="entry name" value="Cas1_AcylT"/>
    <property type="match status" value="1"/>
</dbReference>
<evidence type="ECO:0000256" key="4">
    <source>
        <dbReference type="SAM" id="Phobius"/>
    </source>
</evidence>
<evidence type="ECO:0000256" key="2">
    <source>
        <dbReference type="ARBA" id="ARBA00023306"/>
    </source>
</evidence>
<evidence type="ECO:0000256" key="3">
    <source>
        <dbReference type="SAM" id="MobiDB-lite"/>
    </source>
</evidence>